<proteinExistence type="predicted"/>
<dbReference type="Proteomes" id="UP000024635">
    <property type="component" value="Unassembled WGS sequence"/>
</dbReference>
<gene>
    <name evidence="1" type="primary">Acey_s0034.g2824</name>
    <name evidence="1" type="ORF">Y032_0034g2824</name>
</gene>
<keyword evidence="2" id="KW-1185">Reference proteome</keyword>
<protein>
    <submittedName>
        <fullName evidence="1">Uncharacterized protein</fullName>
    </submittedName>
</protein>
<dbReference type="EMBL" id="JARK01001370">
    <property type="protein sequence ID" value="EYC16145.1"/>
    <property type="molecule type" value="Genomic_DNA"/>
</dbReference>
<sequence length="89" mass="9899">MLACRIGQLHGIHHYISSWARPVEFLKRLAPGFANFKLKFHGVRLCLNLILPNGVLEQLSENAGPLLQAGRAAHVPQALRARKLFTDCS</sequence>
<name>A0A016ULU5_9BILA</name>
<reference evidence="2" key="1">
    <citation type="journal article" date="2015" name="Nat. Genet.">
        <title>The genome and transcriptome of the zoonotic hookworm Ancylostoma ceylanicum identify infection-specific gene families.</title>
        <authorList>
            <person name="Schwarz E.M."/>
            <person name="Hu Y."/>
            <person name="Antoshechkin I."/>
            <person name="Miller M.M."/>
            <person name="Sternberg P.W."/>
            <person name="Aroian R.V."/>
        </authorList>
    </citation>
    <scope>NUCLEOTIDE SEQUENCE</scope>
    <source>
        <strain evidence="2">HY135</strain>
    </source>
</reference>
<accession>A0A016ULU5</accession>
<evidence type="ECO:0000313" key="1">
    <source>
        <dbReference type="EMBL" id="EYC16145.1"/>
    </source>
</evidence>
<organism evidence="1 2">
    <name type="scientific">Ancylostoma ceylanicum</name>
    <dbReference type="NCBI Taxonomy" id="53326"/>
    <lineage>
        <taxon>Eukaryota</taxon>
        <taxon>Metazoa</taxon>
        <taxon>Ecdysozoa</taxon>
        <taxon>Nematoda</taxon>
        <taxon>Chromadorea</taxon>
        <taxon>Rhabditida</taxon>
        <taxon>Rhabditina</taxon>
        <taxon>Rhabditomorpha</taxon>
        <taxon>Strongyloidea</taxon>
        <taxon>Ancylostomatidae</taxon>
        <taxon>Ancylostomatinae</taxon>
        <taxon>Ancylostoma</taxon>
    </lineage>
</organism>
<comment type="caution">
    <text evidence="1">The sequence shown here is derived from an EMBL/GenBank/DDBJ whole genome shotgun (WGS) entry which is preliminary data.</text>
</comment>
<evidence type="ECO:0000313" key="2">
    <source>
        <dbReference type="Proteomes" id="UP000024635"/>
    </source>
</evidence>
<dbReference type="AlphaFoldDB" id="A0A016ULU5"/>